<keyword evidence="2" id="KW-0472">Membrane</keyword>
<name>A0A7W7X916_9ACTN</name>
<proteinExistence type="predicted"/>
<reference evidence="3 4" key="1">
    <citation type="submission" date="2020-08" db="EMBL/GenBank/DDBJ databases">
        <title>Genomic Encyclopedia of Type Strains, Phase III (KMG-III): the genomes of soil and plant-associated and newly described type strains.</title>
        <authorList>
            <person name="Whitman W."/>
        </authorList>
    </citation>
    <scope>NUCLEOTIDE SEQUENCE [LARGE SCALE GENOMIC DNA]</scope>
    <source>
        <strain evidence="3 4">SFB5A</strain>
    </source>
</reference>
<evidence type="ECO:0000256" key="2">
    <source>
        <dbReference type="SAM" id="Phobius"/>
    </source>
</evidence>
<keyword evidence="2" id="KW-0812">Transmembrane</keyword>
<dbReference type="Proteomes" id="UP000582643">
    <property type="component" value="Unassembled WGS sequence"/>
</dbReference>
<evidence type="ECO:0000313" key="4">
    <source>
        <dbReference type="Proteomes" id="UP000582643"/>
    </source>
</evidence>
<evidence type="ECO:0000313" key="3">
    <source>
        <dbReference type="EMBL" id="MBB4979370.1"/>
    </source>
</evidence>
<dbReference type="EMBL" id="JACHJY010000001">
    <property type="protein sequence ID" value="MBB4979370.1"/>
    <property type="molecule type" value="Genomic_DNA"/>
</dbReference>
<evidence type="ECO:0000256" key="1">
    <source>
        <dbReference type="SAM" id="MobiDB-lite"/>
    </source>
</evidence>
<feature type="transmembrane region" description="Helical" evidence="2">
    <location>
        <begin position="363"/>
        <end position="382"/>
    </location>
</feature>
<keyword evidence="2" id="KW-1133">Transmembrane helix</keyword>
<dbReference type="Pfam" id="PF09852">
    <property type="entry name" value="DUF2079"/>
    <property type="match status" value="1"/>
</dbReference>
<gene>
    <name evidence="3" type="ORF">GGE06_000258</name>
</gene>
<feature type="compositionally biased region" description="Basic and acidic residues" evidence="1">
    <location>
        <begin position="16"/>
        <end position="26"/>
    </location>
</feature>
<dbReference type="RefSeq" id="WP_184929839.1">
    <property type="nucleotide sequence ID" value="NZ_JACHJY010000001.1"/>
</dbReference>
<sequence>MAQGDGGAMAYVAIRPPDEDTGRAPEDAAPAAPSGPRDRRRGIALTALCLLVCAGLGLQSWTALRATGFDLGIFDQAVRAYARFELPRSPIKNVHHEFPPGFSLLGDHFTPALALLAPLYWLWDDPRTLVLAQAALFAAGVPVVRRIARHAFRGAAPDVVRRAADLGGLVYALGWPLLNSSYNGFHEVAFAVPLTLLMLERGLAHRYGATALWAALLCTAKEDVGLVVGAYGLVLAVRAHRAGHRAGLATGAALALAGPLVSAVVIAWFLPAMGGPEGYYWSYGRLGADPGEALAHVLTAPWVLLQVSVTPFVKVGMLAWILGTLALLPLGSPTLLLAVPLLAERVLSDNPNHWPVINHYDAFLWPILLTAALETLAGLHARRARVRRWAVAALALSSAAAVVLGLGLLVRPDSWRPSPDKRPLATAAELIPDGATVEADNTVAPRLTARTDVVIADRTPRGADWVLLRVNDRTFPFASTDEQRERVALLLAHGYTEVFHQDGTVLLHRTDPAADVPGTHRPGPGSTPVREAVPDDVGANLLLR</sequence>
<feature type="transmembrane region" description="Helical" evidence="2">
    <location>
        <begin position="248"/>
        <end position="273"/>
    </location>
</feature>
<feature type="transmembrane region" description="Helical" evidence="2">
    <location>
        <begin position="293"/>
        <end position="313"/>
    </location>
</feature>
<dbReference type="AlphaFoldDB" id="A0A7W7X916"/>
<keyword evidence="4" id="KW-1185">Reference proteome</keyword>
<feature type="region of interest" description="Disordered" evidence="1">
    <location>
        <begin position="513"/>
        <end position="535"/>
    </location>
</feature>
<accession>A0A7W7X916</accession>
<feature type="transmembrane region" description="Helical" evidence="2">
    <location>
        <begin position="320"/>
        <end position="343"/>
    </location>
</feature>
<comment type="caution">
    <text evidence="3">The sequence shown here is derived from an EMBL/GenBank/DDBJ whole genome shotgun (WGS) entry which is preliminary data.</text>
</comment>
<protein>
    <submittedName>
        <fullName evidence="3">Putative membrane protein</fullName>
    </submittedName>
</protein>
<dbReference type="InterPro" id="IPR018650">
    <property type="entry name" value="STSV1_Orf64"/>
</dbReference>
<feature type="transmembrane region" description="Helical" evidence="2">
    <location>
        <begin position="389"/>
        <end position="410"/>
    </location>
</feature>
<organism evidence="3 4">
    <name type="scientific">Streptomyces nymphaeiformis</name>
    <dbReference type="NCBI Taxonomy" id="2663842"/>
    <lineage>
        <taxon>Bacteria</taxon>
        <taxon>Bacillati</taxon>
        <taxon>Actinomycetota</taxon>
        <taxon>Actinomycetes</taxon>
        <taxon>Kitasatosporales</taxon>
        <taxon>Streptomycetaceae</taxon>
        <taxon>Streptomyces</taxon>
    </lineage>
</organism>
<feature type="region of interest" description="Disordered" evidence="1">
    <location>
        <begin position="1"/>
        <end position="37"/>
    </location>
</feature>
<feature type="transmembrane region" description="Helical" evidence="2">
    <location>
        <begin position="43"/>
        <end position="61"/>
    </location>
</feature>
<feature type="transmembrane region" description="Helical" evidence="2">
    <location>
        <begin position="128"/>
        <end position="144"/>
    </location>
</feature>